<dbReference type="InterPro" id="IPR029017">
    <property type="entry name" value="Enolase-like_N"/>
</dbReference>
<evidence type="ECO:0008006" key="2">
    <source>
        <dbReference type="Google" id="ProtNLM"/>
    </source>
</evidence>
<name>A0A382APJ8_9ZZZZ</name>
<accession>A0A382APJ8</accession>
<dbReference type="EMBL" id="UINC01026230">
    <property type="protein sequence ID" value="SVB03304.1"/>
    <property type="molecule type" value="Genomic_DNA"/>
</dbReference>
<protein>
    <recommendedName>
        <fullName evidence="2">Mandelate racemase/muconate lactonizing enzyme N-terminal domain-containing protein</fullName>
    </recommendedName>
</protein>
<reference evidence="1" key="1">
    <citation type="submission" date="2018-05" db="EMBL/GenBank/DDBJ databases">
        <authorList>
            <person name="Lanie J.A."/>
            <person name="Ng W.-L."/>
            <person name="Kazmierczak K.M."/>
            <person name="Andrzejewski T.M."/>
            <person name="Davidsen T.M."/>
            <person name="Wayne K.J."/>
            <person name="Tettelin H."/>
            <person name="Glass J.I."/>
            <person name="Rusch D."/>
            <person name="Podicherti R."/>
            <person name="Tsui H.-C.T."/>
            <person name="Winkler M.E."/>
        </authorList>
    </citation>
    <scope>NUCLEOTIDE SEQUENCE</scope>
</reference>
<evidence type="ECO:0000313" key="1">
    <source>
        <dbReference type="EMBL" id="SVB03304.1"/>
    </source>
</evidence>
<gene>
    <name evidence="1" type="ORF">METZ01_LOCUS156158</name>
</gene>
<dbReference type="AlphaFoldDB" id="A0A382APJ8"/>
<sequence length="83" mass="9328">MPIFVVIQEEGVIAVCDIVLWDLKGKIFREPIWRLIGGFYRDQIPVYVSGLNAKDVGCPAGSVLLKLHKRILYRDSPLSKVSS</sequence>
<dbReference type="Gene3D" id="3.30.390.10">
    <property type="entry name" value="Enolase-like, N-terminal domain"/>
    <property type="match status" value="1"/>
</dbReference>
<organism evidence="1">
    <name type="scientific">marine metagenome</name>
    <dbReference type="NCBI Taxonomy" id="408172"/>
    <lineage>
        <taxon>unclassified sequences</taxon>
        <taxon>metagenomes</taxon>
        <taxon>ecological metagenomes</taxon>
    </lineage>
</organism>
<proteinExistence type="predicted"/>
<dbReference type="InterPro" id="IPR036849">
    <property type="entry name" value="Enolase-like_C_sf"/>
</dbReference>
<dbReference type="Gene3D" id="3.20.20.120">
    <property type="entry name" value="Enolase-like C-terminal domain"/>
    <property type="match status" value="1"/>
</dbReference>
<dbReference type="SUPFAM" id="SSF54826">
    <property type="entry name" value="Enolase N-terminal domain-like"/>
    <property type="match status" value="1"/>
</dbReference>